<keyword evidence="1" id="KW-0472">Membrane</keyword>
<proteinExistence type="predicted"/>
<evidence type="ECO:0000313" key="3">
    <source>
        <dbReference type="Proteomes" id="UP000545037"/>
    </source>
</evidence>
<keyword evidence="1" id="KW-1133">Transmembrane helix</keyword>
<keyword evidence="3" id="KW-1185">Reference proteome</keyword>
<dbReference type="Proteomes" id="UP000545037">
    <property type="component" value="Unassembled WGS sequence"/>
</dbReference>
<feature type="transmembrane region" description="Helical" evidence="1">
    <location>
        <begin position="21"/>
        <end position="42"/>
    </location>
</feature>
<evidence type="ECO:0000256" key="1">
    <source>
        <dbReference type="SAM" id="Phobius"/>
    </source>
</evidence>
<sequence length="48" mass="5053">MTVGDLFDRMVPDRSIKVVRGTALGLPSLFGAALICGASGIFKSINKE</sequence>
<keyword evidence="1" id="KW-0812">Transmembrane</keyword>
<name>A0A7W9CI66_9CAUL</name>
<gene>
    <name evidence="2" type="ORF">GGR13_001676</name>
</gene>
<comment type="caution">
    <text evidence="2">The sequence shown here is derived from an EMBL/GenBank/DDBJ whole genome shotgun (WGS) entry which is preliminary data.</text>
</comment>
<dbReference type="RefSeq" id="WP_183213036.1">
    <property type="nucleotide sequence ID" value="NZ_JACHOR010000002.1"/>
</dbReference>
<reference evidence="2 3" key="1">
    <citation type="submission" date="2020-08" db="EMBL/GenBank/DDBJ databases">
        <title>Genomic Encyclopedia of Type Strains, Phase IV (KMG-IV): sequencing the most valuable type-strain genomes for metagenomic binning, comparative biology and taxonomic classification.</title>
        <authorList>
            <person name="Goeker M."/>
        </authorList>
    </citation>
    <scope>NUCLEOTIDE SEQUENCE [LARGE SCALE GENOMIC DNA]</scope>
    <source>
        <strain evidence="2 3">DSM 4737</strain>
    </source>
</reference>
<evidence type="ECO:0000313" key="2">
    <source>
        <dbReference type="EMBL" id="MBB5746092.1"/>
    </source>
</evidence>
<protein>
    <submittedName>
        <fullName evidence="2">Uncharacterized protein</fullName>
    </submittedName>
</protein>
<dbReference type="EMBL" id="JACHOR010000002">
    <property type="protein sequence ID" value="MBB5746092.1"/>
    <property type="molecule type" value="Genomic_DNA"/>
</dbReference>
<accession>A0A7W9CI66</accession>
<organism evidence="2 3">
    <name type="scientific">Brevundimonas variabilis</name>
    <dbReference type="NCBI Taxonomy" id="74312"/>
    <lineage>
        <taxon>Bacteria</taxon>
        <taxon>Pseudomonadati</taxon>
        <taxon>Pseudomonadota</taxon>
        <taxon>Alphaproteobacteria</taxon>
        <taxon>Caulobacterales</taxon>
        <taxon>Caulobacteraceae</taxon>
        <taxon>Brevundimonas</taxon>
    </lineage>
</organism>
<dbReference type="AlphaFoldDB" id="A0A7W9CI66"/>